<dbReference type="Pfam" id="PF00580">
    <property type="entry name" value="UvrD-helicase"/>
    <property type="match status" value="1"/>
</dbReference>
<evidence type="ECO:0000256" key="1">
    <source>
        <dbReference type="ARBA" id="ARBA00009922"/>
    </source>
</evidence>
<evidence type="ECO:0000259" key="13">
    <source>
        <dbReference type="PROSITE" id="PS51217"/>
    </source>
</evidence>
<keyword evidence="6 11" id="KW-0238">DNA-binding</keyword>
<dbReference type="EC" id="5.6.2.4" evidence="11"/>
<dbReference type="NCBIfam" id="TIGR01073">
    <property type="entry name" value="pcrA"/>
    <property type="match status" value="1"/>
</dbReference>
<reference evidence="14 15" key="1">
    <citation type="journal article" date="2015" name="Genome Announc.">
        <title>Expanding the biotechnology potential of lactobacilli through comparative genomics of 213 strains and associated genera.</title>
        <authorList>
            <person name="Sun Z."/>
            <person name="Harris H.M."/>
            <person name="McCann A."/>
            <person name="Guo C."/>
            <person name="Argimon S."/>
            <person name="Zhang W."/>
            <person name="Yang X."/>
            <person name="Jeffery I.B."/>
            <person name="Cooney J.C."/>
            <person name="Kagawa T.F."/>
            <person name="Liu W."/>
            <person name="Song Y."/>
            <person name="Salvetti E."/>
            <person name="Wrobel A."/>
            <person name="Rasinkangas P."/>
            <person name="Parkhill J."/>
            <person name="Rea M.C."/>
            <person name="O'Sullivan O."/>
            <person name="Ritari J."/>
            <person name="Douillard F.P."/>
            <person name="Paul Ross R."/>
            <person name="Yang R."/>
            <person name="Briner A.E."/>
            <person name="Felis G.E."/>
            <person name="de Vos W.M."/>
            <person name="Barrangou R."/>
            <person name="Klaenhammer T.R."/>
            <person name="Caufield P.W."/>
            <person name="Cui Y."/>
            <person name="Zhang H."/>
            <person name="O'Toole P.W."/>
        </authorList>
    </citation>
    <scope>NUCLEOTIDE SEQUENCE [LARGE SCALE GENOMIC DNA]</scope>
    <source>
        <strain evidence="14 15">DSM 22697</strain>
    </source>
</reference>
<feature type="binding site" evidence="10">
    <location>
        <begin position="28"/>
        <end position="35"/>
    </location>
    <ligand>
        <name>ATP</name>
        <dbReference type="ChEBI" id="CHEBI:30616"/>
    </ligand>
</feature>
<proteinExistence type="inferred from homology"/>
<evidence type="ECO:0000313" key="14">
    <source>
        <dbReference type="EMBL" id="KRN23567.1"/>
    </source>
</evidence>
<comment type="catalytic activity">
    <reaction evidence="8">
        <text>Couples ATP hydrolysis with the unwinding of duplex DNA by translocating in the 3'-5' direction.</text>
        <dbReference type="EC" id="5.6.2.4"/>
    </reaction>
</comment>
<dbReference type="PANTHER" id="PTHR11070">
    <property type="entry name" value="UVRD / RECB / PCRA DNA HELICASE FAMILY MEMBER"/>
    <property type="match status" value="1"/>
</dbReference>
<keyword evidence="3 10" id="KW-0378">Hydrolase</keyword>
<dbReference type="Proteomes" id="UP000050865">
    <property type="component" value="Unassembled WGS sequence"/>
</dbReference>
<dbReference type="GO" id="GO:0033202">
    <property type="term" value="C:DNA helicase complex"/>
    <property type="evidence" value="ECO:0007669"/>
    <property type="project" value="TreeGrafter"/>
</dbReference>
<dbReference type="GO" id="GO:0006260">
    <property type="term" value="P:DNA replication"/>
    <property type="evidence" value="ECO:0007669"/>
    <property type="project" value="InterPro"/>
</dbReference>
<comment type="caution">
    <text evidence="14">The sequence shown here is derived from an EMBL/GenBank/DDBJ whole genome shotgun (WGS) entry which is preliminary data.</text>
</comment>
<dbReference type="FunFam" id="1.10.10.160:FF:000001">
    <property type="entry name" value="ATP-dependent DNA helicase"/>
    <property type="match status" value="1"/>
</dbReference>
<dbReference type="GO" id="GO:0016887">
    <property type="term" value="F:ATP hydrolysis activity"/>
    <property type="evidence" value="ECO:0007669"/>
    <property type="project" value="RHEA"/>
</dbReference>
<dbReference type="GO" id="GO:0005524">
    <property type="term" value="F:ATP binding"/>
    <property type="evidence" value="ECO:0007669"/>
    <property type="project" value="UniProtKB-UniRule"/>
</dbReference>
<evidence type="ECO:0000256" key="11">
    <source>
        <dbReference type="RuleBase" id="RU364053"/>
    </source>
</evidence>
<dbReference type="Pfam" id="PF13361">
    <property type="entry name" value="UvrD_C"/>
    <property type="match status" value="1"/>
</dbReference>
<gene>
    <name evidence="14" type="ORF">FC75_GL001422</name>
</gene>
<evidence type="ECO:0000256" key="10">
    <source>
        <dbReference type="PROSITE-ProRule" id="PRU00560"/>
    </source>
</evidence>
<accession>A0A0R2F541</accession>
<dbReference type="Gene3D" id="3.40.50.300">
    <property type="entry name" value="P-loop containing nucleotide triphosphate hydrolases"/>
    <property type="match status" value="2"/>
</dbReference>
<dbReference type="InterPro" id="IPR014016">
    <property type="entry name" value="UvrD-like_ATP-bd"/>
</dbReference>
<evidence type="ECO:0000256" key="5">
    <source>
        <dbReference type="ARBA" id="ARBA00022840"/>
    </source>
</evidence>
<protein>
    <recommendedName>
        <fullName evidence="11">ATP-dependent DNA helicase</fullName>
        <ecNumber evidence="11">5.6.2.4</ecNumber>
    </recommendedName>
</protein>
<name>A0A0R2F541_9LACO</name>
<dbReference type="InterPro" id="IPR014017">
    <property type="entry name" value="DNA_helicase_UvrD-like_C"/>
</dbReference>
<dbReference type="Gene3D" id="1.10.486.10">
    <property type="entry name" value="PCRA, domain 4"/>
    <property type="match status" value="1"/>
</dbReference>
<evidence type="ECO:0000313" key="15">
    <source>
        <dbReference type="Proteomes" id="UP000050865"/>
    </source>
</evidence>
<dbReference type="SUPFAM" id="SSF52540">
    <property type="entry name" value="P-loop containing nucleoside triphosphate hydrolases"/>
    <property type="match status" value="1"/>
</dbReference>
<evidence type="ECO:0000256" key="6">
    <source>
        <dbReference type="ARBA" id="ARBA00023125"/>
    </source>
</evidence>
<evidence type="ECO:0000256" key="2">
    <source>
        <dbReference type="ARBA" id="ARBA00022741"/>
    </source>
</evidence>
<dbReference type="PROSITE" id="PS51217">
    <property type="entry name" value="UVRD_HELICASE_CTER"/>
    <property type="match status" value="1"/>
</dbReference>
<dbReference type="AlphaFoldDB" id="A0A0R2F541"/>
<dbReference type="GO" id="GO:0009314">
    <property type="term" value="P:response to radiation"/>
    <property type="evidence" value="ECO:0007669"/>
    <property type="project" value="UniProtKB-ARBA"/>
</dbReference>
<dbReference type="EMBL" id="AYZJ01000027">
    <property type="protein sequence ID" value="KRN23567.1"/>
    <property type="molecule type" value="Genomic_DNA"/>
</dbReference>
<dbReference type="GO" id="GO:0003677">
    <property type="term" value="F:DNA binding"/>
    <property type="evidence" value="ECO:0007669"/>
    <property type="project" value="UniProtKB-KW"/>
</dbReference>
<keyword evidence="2 10" id="KW-0547">Nucleotide-binding</keyword>
<evidence type="ECO:0000256" key="9">
    <source>
        <dbReference type="ARBA" id="ARBA00048988"/>
    </source>
</evidence>
<dbReference type="InterPro" id="IPR005751">
    <property type="entry name" value="ATP-dep_DNA_helicase_PcrA"/>
</dbReference>
<evidence type="ECO:0000256" key="4">
    <source>
        <dbReference type="ARBA" id="ARBA00022806"/>
    </source>
</evidence>
<dbReference type="PROSITE" id="PS51198">
    <property type="entry name" value="UVRD_HELICASE_ATP_BIND"/>
    <property type="match status" value="1"/>
</dbReference>
<dbReference type="CDD" id="cd18807">
    <property type="entry name" value="SF1_C_UvrD"/>
    <property type="match status" value="1"/>
</dbReference>
<dbReference type="PATRIC" id="fig|1423730.4.peg.1494"/>
<evidence type="ECO:0000256" key="7">
    <source>
        <dbReference type="ARBA" id="ARBA00023235"/>
    </source>
</evidence>
<dbReference type="InterPro" id="IPR013986">
    <property type="entry name" value="DExx_box_DNA_helicase_dom_sf"/>
</dbReference>
<dbReference type="STRING" id="1423730.FC75_GL001422"/>
<keyword evidence="7" id="KW-0413">Isomerase</keyword>
<dbReference type="PANTHER" id="PTHR11070:SF2">
    <property type="entry name" value="ATP-DEPENDENT DNA HELICASE SRS2"/>
    <property type="match status" value="1"/>
</dbReference>
<dbReference type="CDD" id="cd17932">
    <property type="entry name" value="DEXQc_UvrD"/>
    <property type="match status" value="1"/>
</dbReference>
<sequence length="752" mass="84985">MANALLKGMNDKQSEAVLATEGPLLIMAGAGSGKTRVLTHRVAYLIEEKGINPWRILAITFTNKAAREMKERIAKMLDPELAKDVWVSTFHALCVRILRRDIQKLGMNRAFTIADPAEQKTLVKHILADLNIDPKRYDPKALLAAISNAKNDLKTPEQYAKSAGTPFEQTTATVYAEYQKRMRSDQALDFDDLIMQTIILFQKDPETLKFYQNKFQYIHVDEYQDTNEAQYQLVHMLADGYRNLCVVGDADQSIYGWRGANMQNILDFKKDYPDAQVVLLEQNYRSTKNILQAANDVIKNNKKRQVKTLWTENKTGDKITYYRAQSELDEAYFVIKTIEQDIRVGKRKYGDFAVLYRTNAQSRAIEEAFVKSNIPYKMVGGHKFYDRKEIRDALAYFRLVINPDDDMSFNRIVNEPKRGIGDTSMEKLQAFATQNGWSLLEAAQNAELSDVSGKARGALAKFGSTIKQIQAKKDKGTVTDLMQAILDDTGYLPTLKNAGTVEADTRIENLQELLSVTQQFDERYEPEDENSDIFVDFIADLALVSDQDEVEEDAQEVTLMTLHAAKGLEFPVVFLVGMEEGLFPLSRSAMDEKEMEEERRLAYVGITRAKSKLYLSNAYARMLYGQRQNNPQSRFIDEIEPELLETVGQQAPKSSYPFDREANRTARAVTPTYSRHPQGTRAKVVDNAGAPTSTAGKVTWTVGDKAEHRKWGIGTIVKVSGKGDDQELDIAFPDMGVKRLLAAFAPITKHVD</sequence>
<keyword evidence="4 10" id="KW-0347">Helicase</keyword>
<dbReference type="InterPro" id="IPR000212">
    <property type="entry name" value="DNA_helicase_UvrD/REP"/>
</dbReference>
<dbReference type="Gene3D" id="1.10.10.160">
    <property type="match status" value="1"/>
</dbReference>
<comment type="similarity">
    <text evidence="1 11">Belongs to the helicase family. UvrD subfamily.</text>
</comment>
<feature type="domain" description="UvrD-like helicase ATP-binding" evidence="12">
    <location>
        <begin position="7"/>
        <end position="287"/>
    </location>
</feature>
<dbReference type="InterPro" id="IPR027417">
    <property type="entry name" value="P-loop_NTPase"/>
</dbReference>
<evidence type="ECO:0000256" key="3">
    <source>
        <dbReference type="ARBA" id="ARBA00022801"/>
    </source>
</evidence>
<organism evidence="14 15">
    <name type="scientific">Lacticaseibacillus camelliae DSM 22697 = JCM 13995</name>
    <dbReference type="NCBI Taxonomy" id="1423730"/>
    <lineage>
        <taxon>Bacteria</taxon>
        <taxon>Bacillati</taxon>
        <taxon>Bacillota</taxon>
        <taxon>Bacilli</taxon>
        <taxon>Lactobacillales</taxon>
        <taxon>Lactobacillaceae</taxon>
        <taxon>Lacticaseibacillus</taxon>
    </lineage>
</organism>
<dbReference type="RefSeq" id="WP_056989319.1">
    <property type="nucleotide sequence ID" value="NZ_AYZJ01000027.1"/>
</dbReference>
<evidence type="ECO:0000259" key="12">
    <source>
        <dbReference type="PROSITE" id="PS51198"/>
    </source>
</evidence>
<comment type="catalytic activity">
    <reaction evidence="9 11">
        <text>ATP + H2O = ADP + phosphate + H(+)</text>
        <dbReference type="Rhea" id="RHEA:13065"/>
        <dbReference type="ChEBI" id="CHEBI:15377"/>
        <dbReference type="ChEBI" id="CHEBI:15378"/>
        <dbReference type="ChEBI" id="CHEBI:30616"/>
        <dbReference type="ChEBI" id="CHEBI:43474"/>
        <dbReference type="ChEBI" id="CHEBI:456216"/>
        <dbReference type="EC" id="5.6.2.4"/>
    </reaction>
</comment>
<evidence type="ECO:0000256" key="8">
    <source>
        <dbReference type="ARBA" id="ARBA00034617"/>
    </source>
</evidence>
<dbReference type="GO" id="GO:0043138">
    <property type="term" value="F:3'-5' DNA helicase activity"/>
    <property type="evidence" value="ECO:0007669"/>
    <property type="project" value="UniProtKB-EC"/>
</dbReference>
<feature type="domain" description="UvrD-like helicase C-terminal" evidence="13">
    <location>
        <begin position="288"/>
        <end position="567"/>
    </location>
</feature>
<dbReference type="Pfam" id="PF21196">
    <property type="entry name" value="PcrA_UvrD_tudor"/>
    <property type="match status" value="1"/>
</dbReference>
<keyword evidence="5 10" id="KW-0067">ATP-binding</keyword>
<dbReference type="FunFam" id="1.10.486.10:FF:000003">
    <property type="entry name" value="ATP-dependent DNA helicase"/>
    <property type="match status" value="1"/>
</dbReference>
<dbReference type="GO" id="GO:0000725">
    <property type="term" value="P:recombinational repair"/>
    <property type="evidence" value="ECO:0007669"/>
    <property type="project" value="TreeGrafter"/>
</dbReference>
<keyword evidence="15" id="KW-1185">Reference proteome</keyword>
<dbReference type="GO" id="GO:0005829">
    <property type="term" value="C:cytosol"/>
    <property type="evidence" value="ECO:0007669"/>
    <property type="project" value="TreeGrafter"/>
</dbReference>